<evidence type="ECO:0000256" key="4">
    <source>
        <dbReference type="ARBA" id="ARBA00023163"/>
    </source>
</evidence>
<keyword evidence="4" id="KW-0804">Transcription</keyword>
<evidence type="ECO:0000259" key="5">
    <source>
        <dbReference type="PROSITE" id="PS50932"/>
    </source>
</evidence>
<dbReference type="Proteomes" id="UP000290253">
    <property type="component" value="Unassembled WGS sequence"/>
</dbReference>
<dbReference type="PROSITE" id="PS50932">
    <property type="entry name" value="HTH_LACI_2"/>
    <property type="match status" value="1"/>
</dbReference>
<dbReference type="SUPFAM" id="SSF53822">
    <property type="entry name" value="Periplasmic binding protein-like I"/>
    <property type="match status" value="1"/>
</dbReference>
<dbReference type="OrthoDB" id="9796186at2"/>
<dbReference type="Pfam" id="PF00356">
    <property type="entry name" value="LacI"/>
    <property type="match status" value="1"/>
</dbReference>
<sequence>MDIRDVARSAKVSVATVSRTMNLVPTVDEKLSRRVWQAIEELNFYPNTQARALKSGRSRIFGLILSEITNPFFPELVQGFEESAIKDGYEILITSISHDHSRMELAVRRMLERKVEGVAVMTFGVELPYLDRLAAADIPLVFVDDGPPVPRRTILQVDYATGIRQGVQHLAALGHQRIACISGPPQQLSSRLRYDAFLESMREMDLPIEPELLVKGDHTLQGGAAGARRLLSLQQPPTAVMCSNDLTAIGLLRAASQAHVSVPRDLSVIGFDDIHLADFVSPPLTTVRMSRAALAEAAVGALRSHAEASPDRIAPENARFVSIPTLLTVRRSTGLCAWP</sequence>
<keyword evidence="2" id="KW-0805">Transcription regulation</keyword>
<dbReference type="CDD" id="cd06267">
    <property type="entry name" value="PBP1_LacI_sugar_binding-like"/>
    <property type="match status" value="1"/>
</dbReference>
<dbReference type="InterPro" id="IPR046335">
    <property type="entry name" value="LacI/GalR-like_sensor"/>
</dbReference>
<dbReference type="CDD" id="cd01392">
    <property type="entry name" value="HTH_LacI"/>
    <property type="match status" value="1"/>
</dbReference>
<dbReference type="Gene3D" id="1.10.260.40">
    <property type="entry name" value="lambda repressor-like DNA-binding domains"/>
    <property type="match status" value="1"/>
</dbReference>
<dbReference type="PANTHER" id="PTHR30146:SF148">
    <property type="entry name" value="HTH-TYPE TRANSCRIPTIONAL REPRESSOR PURR-RELATED"/>
    <property type="match status" value="1"/>
</dbReference>
<dbReference type="SUPFAM" id="SSF47413">
    <property type="entry name" value="lambda repressor-like DNA-binding domains"/>
    <property type="match status" value="1"/>
</dbReference>
<dbReference type="Pfam" id="PF13377">
    <property type="entry name" value="Peripla_BP_3"/>
    <property type="match status" value="1"/>
</dbReference>
<keyword evidence="7" id="KW-1185">Reference proteome</keyword>
<evidence type="ECO:0000313" key="7">
    <source>
        <dbReference type="Proteomes" id="UP000290253"/>
    </source>
</evidence>
<keyword evidence="1" id="KW-0678">Repressor</keyword>
<proteinExistence type="predicted"/>
<dbReference type="GO" id="GO:0000976">
    <property type="term" value="F:transcription cis-regulatory region binding"/>
    <property type="evidence" value="ECO:0007669"/>
    <property type="project" value="TreeGrafter"/>
</dbReference>
<dbReference type="GO" id="GO:0003700">
    <property type="term" value="F:DNA-binding transcription factor activity"/>
    <property type="evidence" value="ECO:0007669"/>
    <property type="project" value="TreeGrafter"/>
</dbReference>
<dbReference type="SMART" id="SM00354">
    <property type="entry name" value="HTH_LACI"/>
    <property type="match status" value="1"/>
</dbReference>
<dbReference type="InterPro" id="IPR028082">
    <property type="entry name" value="Peripla_BP_I"/>
</dbReference>
<comment type="caution">
    <text evidence="6">The sequence shown here is derived from an EMBL/GenBank/DDBJ whole genome shotgun (WGS) entry which is preliminary data.</text>
</comment>
<evidence type="ECO:0000256" key="1">
    <source>
        <dbReference type="ARBA" id="ARBA00022491"/>
    </source>
</evidence>
<dbReference type="Gene3D" id="3.40.50.2300">
    <property type="match status" value="2"/>
</dbReference>
<organism evidence="6 7">
    <name type="scientific">Silvibacterium dinghuense</name>
    <dbReference type="NCBI Taxonomy" id="1560006"/>
    <lineage>
        <taxon>Bacteria</taxon>
        <taxon>Pseudomonadati</taxon>
        <taxon>Acidobacteriota</taxon>
        <taxon>Terriglobia</taxon>
        <taxon>Terriglobales</taxon>
        <taxon>Acidobacteriaceae</taxon>
        <taxon>Silvibacterium</taxon>
    </lineage>
</organism>
<reference evidence="6 7" key="1">
    <citation type="journal article" date="2016" name="Int. J. Syst. Evol. Microbiol.">
        <title>Acidipila dinghuensis sp. nov., an acidobacterium isolated from forest soil.</title>
        <authorList>
            <person name="Jiang Y.W."/>
            <person name="Wang J."/>
            <person name="Chen M.H."/>
            <person name="Lv Y.Y."/>
            <person name="Qiu L.H."/>
        </authorList>
    </citation>
    <scope>NUCLEOTIDE SEQUENCE [LARGE SCALE GENOMIC DNA]</scope>
    <source>
        <strain evidence="6 7">DHOF10</strain>
    </source>
</reference>
<protein>
    <submittedName>
        <fullName evidence="6">LacI family transcriptional regulator</fullName>
    </submittedName>
</protein>
<dbReference type="InterPro" id="IPR010982">
    <property type="entry name" value="Lambda_DNA-bd_dom_sf"/>
</dbReference>
<dbReference type="InterPro" id="IPR000843">
    <property type="entry name" value="HTH_LacI"/>
</dbReference>
<keyword evidence="3" id="KW-0238">DNA-binding</keyword>
<dbReference type="PANTHER" id="PTHR30146">
    <property type="entry name" value="LACI-RELATED TRANSCRIPTIONAL REPRESSOR"/>
    <property type="match status" value="1"/>
</dbReference>
<gene>
    <name evidence="6" type="ORF">ESZ00_13295</name>
</gene>
<evidence type="ECO:0000256" key="2">
    <source>
        <dbReference type="ARBA" id="ARBA00023015"/>
    </source>
</evidence>
<dbReference type="EMBL" id="SDMK01000002">
    <property type="protein sequence ID" value="RXS95770.1"/>
    <property type="molecule type" value="Genomic_DNA"/>
</dbReference>
<name>A0A4V1NVH3_9BACT</name>
<evidence type="ECO:0000256" key="3">
    <source>
        <dbReference type="ARBA" id="ARBA00023125"/>
    </source>
</evidence>
<accession>A0A4V1NVH3</accession>
<dbReference type="AlphaFoldDB" id="A0A4V1NVH3"/>
<evidence type="ECO:0000313" key="6">
    <source>
        <dbReference type="EMBL" id="RXS95770.1"/>
    </source>
</evidence>
<feature type="domain" description="HTH lacI-type" evidence="5">
    <location>
        <begin position="1"/>
        <end position="55"/>
    </location>
</feature>